<reference evidence="3" key="2">
    <citation type="submission" date="2025-08" db="UniProtKB">
        <authorList>
            <consortium name="RefSeq"/>
        </authorList>
    </citation>
    <scope>IDENTIFICATION</scope>
    <source>
        <tissue evidence="3">Leaf</tissue>
    </source>
</reference>
<dbReference type="CDD" id="cd00303">
    <property type="entry name" value="retropepsin_like"/>
    <property type="match status" value="1"/>
</dbReference>
<keyword evidence="2" id="KW-1185">Reference proteome</keyword>
<dbReference type="InterPro" id="IPR021109">
    <property type="entry name" value="Peptidase_aspartic_dom_sf"/>
</dbReference>
<dbReference type="OrthoDB" id="1294181at2759"/>
<sequence length="336" mass="37636">MRILRSVAEYEPKTLFSRLFFFFLILLLLFFLEMVKGNKQTTNTAMEIREMRALIERMFGELNARQDKSDITIQELKESIDSLKKPDVNASSAVCGNSSTPQEENMKGRGKTLTATKPKERRACLHCDEKLAHGNKKQVYLIEDESEDVADIPSVDPVTTEKEEIPMRISMDAVVEYSKPYEGCCVTGYYGKRPVNILIGLGGTTHNFIDESFADKLGCDIFPIKPRPVITPFGTVIVTCRACNNFQLLLKGAMCSVDLYLLPLSSNCDMVLGYEWLKTSIGGGEVKMDSKGMEFPSKVRNTFYLSTTQLNAASAESLDKFGRIGTSNFTLLIDLF</sequence>
<protein>
    <submittedName>
        <fullName evidence="3">Uncharacterized protein LOC107796346</fullName>
    </submittedName>
</protein>
<evidence type="ECO:0000313" key="2">
    <source>
        <dbReference type="Proteomes" id="UP000790787"/>
    </source>
</evidence>
<feature type="region of interest" description="Disordered" evidence="1">
    <location>
        <begin position="91"/>
        <end position="113"/>
    </location>
</feature>
<accession>A0A1S4ADR7</accession>
<dbReference type="KEGG" id="nta:107796346"/>
<organism evidence="2 3">
    <name type="scientific">Nicotiana tabacum</name>
    <name type="common">Common tobacco</name>
    <dbReference type="NCBI Taxonomy" id="4097"/>
    <lineage>
        <taxon>Eukaryota</taxon>
        <taxon>Viridiplantae</taxon>
        <taxon>Streptophyta</taxon>
        <taxon>Embryophyta</taxon>
        <taxon>Tracheophyta</taxon>
        <taxon>Spermatophyta</taxon>
        <taxon>Magnoliopsida</taxon>
        <taxon>eudicotyledons</taxon>
        <taxon>Gunneridae</taxon>
        <taxon>Pentapetalae</taxon>
        <taxon>asterids</taxon>
        <taxon>lamiids</taxon>
        <taxon>Solanales</taxon>
        <taxon>Solanaceae</taxon>
        <taxon>Nicotianoideae</taxon>
        <taxon>Nicotianeae</taxon>
        <taxon>Nicotiana</taxon>
    </lineage>
</organism>
<dbReference type="Proteomes" id="UP000790787">
    <property type="component" value="Chromosome 4"/>
</dbReference>
<dbReference type="Gene3D" id="2.40.70.10">
    <property type="entry name" value="Acid Proteases"/>
    <property type="match status" value="1"/>
</dbReference>
<dbReference type="Pfam" id="PF08284">
    <property type="entry name" value="RVP_2"/>
    <property type="match status" value="1"/>
</dbReference>
<proteinExistence type="predicted"/>
<evidence type="ECO:0000313" key="3">
    <source>
        <dbReference type="RefSeq" id="XP_016474588.1"/>
    </source>
</evidence>
<feature type="compositionally biased region" description="Polar residues" evidence="1">
    <location>
        <begin position="91"/>
        <end position="103"/>
    </location>
</feature>
<dbReference type="PaxDb" id="4097-A0A1S4ADR7"/>
<dbReference type="RefSeq" id="XP_016474588.1">
    <property type="nucleotide sequence ID" value="XM_016619102.1"/>
</dbReference>
<dbReference type="AlphaFoldDB" id="A0A1S4ADR7"/>
<name>A0A1S4ADR7_TOBAC</name>
<dbReference type="GeneID" id="107796346"/>
<gene>
    <name evidence="3" type="primary">LOC107796346</name>
</gene>
<evidence type="ECO:0000256" key="1">
    <source>
        <dbReference type="SAM" id="MobiDB-lite"/>
    </source>
</evidence>
<dbReference type="RefSeq" id="XP_016474588.1">
    <property type="nucleotide sequence ID" value="XM_016619102.2"/>
</dbReference>
<reference evidence="2" key="1">
    <citation type="journal article" date="2014" name="Nat. Commun.">
        <title>The tobacco genome sequence and its comparison with those of tomato and potato.</title>
        <authorList>
            <person name="Sierro N."/>
            <person name="Battey J.N."/>
            <person name="Ouadi S."/>
            <person name="Bakaher N."/>
            <person name="Bovet L."/>
            <person name="Willig A."/>
            <person name="Goepfert S."/>
            <person name="Peitsch M.C."/>
            <person name="Ivanov N.V."/>
        </authorList>
    </citation>
    <scope>NUCLEOTIDE SEQUENCE [LARGE SCALE GENOMIC DNA]</scope>
</reference>